<proteinExistence type="predicted"/>
<organism evidence="2">
    <name type="scientific">Tanacetum cinerariifolium</name>
    <name type="common">Dalmatian daisy</name>
    <name type="synonym">Chrysanthemum cinerariifolium</name>
    <dbReference type="NCBI Taxonomy" id="118510"/>
    <lineage>
        <taxon>Eukaryota</taxon>
        <taxon>Viridiplantae</taxon>
        <taxon>Streptophyta</taxon>
        <taxon>Embryophyta</taxon>
        <taxon>Tracheophyta</taxon>
        <taxon>Spermatophyta</taxon>
        <taxon>Magnoliopsida</taxon>
        <taxon>eudicotyledons</taxon>
        <taxon>Gunneridae</taxon>
        <taxon>Pentapetalae</taxon>
        <taxon>asterids</taxon>
        <taxon>campanulids</taxon>
        <taxon>Asterales</taxon>
        <taxon>Asteraceae</taxon>
        <taxon>Asteroideae</taxon>
        <taxon>Anthemideae</taxon>
        <taxon>Anthemidinae</taxon>
        <taxon>Tanacetum</taxon>
    </lineage>
</organism>
<dbReference type="PANTHER" id="PTHR11439">
    <property type="entry name" value="GAG-POL-RELATED RETROTRANSPOSON"/>
    <property type="match status" value="1"/>
</dbReference>
<dbReference type="AlphaFoldDB" id="A0A6L2K4I4"/>
<protein>
    <submittedName>
        <fullName evidence="2">Uncharacterized protein</fullName>
    </submittedName>
</protein>
<name>A0A6L2K4I4_TANCI</name>
<comment type="caution">
    <text evidence="2">The sequence shown here is derived from an EMBL/GenBank/DDBJ whole genome shotgun (WGS) entry which is preliminary data.</text>
</comment>
<accession>A0A6L2K4I4</accession>
<reference evidence="2" key="1">
    <citation type="journal article" date="2019" name="Sci. Rep.">
        <title>Draft genome of Tanacetum cinerariifolium, the natural source of mosquito coil.</title>
        <authorList>
            <person name="Yamashiro T."/>
            <person name="Shiraishi A."/>
            <person name="Satake H."/>
            <person name="Nakayama K."/>
        </authorList>
    </citation>
    <scope>NUCLEOTIDE SEQUENCE</scope>
</reference>
<evidence type="ECO:0000256" key="1">
    <source>
        <dbReference type="SAM" id="MobiDB-lite"/>
    </source>
</evidence>
<feature type="region of interest" description="Disordered" evidence="1">
    <location>
        <begin position="486"/>
        <end position="506"/>
    </location>
</feature>
<dbReference type="PANTHER" id="PTHR11439:SF463">
    <property type="entry name" value="REVERSE TRANSCRIPTASE TY1_COPIA-TYPE DOMAIN-CONTAINING PROTEIN"/>
    <property type="match status" value="1"/>
</dbReference>
<dbReference type="EMBL" id="BKCJ010001776">
    <property type="protein sequence ID" value="GEU43939.1"/>
    <property type="molecule type" value="Genomic_DNA"/>
</dbReference>
<gene>
    <name evidence="2" type="ORF">Tci_015917</name>
</gene>
<evidence type="ECO:0000313" key="2">
    <source>
        <dbReference type="EMBL" id="GEU43939.1"/>
    </source>
</evidence>
<sequence length="766" mass="85918">MAALKSFPKHNMVTYLEKTEGNAQFHDVCTLFIEQFWNSATSKTLNNVSQIKAKVAGQRVIITEASIRRDLLFNDVDGIDCLSTRAIFKNLALMGYEGDLTKLTFQKALFSPQWKHLDAKKKFLMYLRFIQVFLHKQLSNVPAPLEHLPTPDLTKKVFSFMIKQGQKVSGWVTPLFPSMLAQVAVEEGEGKSNQAGKEARHLQHVYKLLGLHPFRSGFFKKRSLGNEHVSKLGRKKAKTGPNIEEGGLNKLDDIVDEGTDYAVNEGSAATLVVSTASVQEASISTPGIVSTAGPSNIDVAVPSNKEDVQDLFDDETKVTDILVNIVNARPRPVVITDPEQEQRRATPIIDADLEEEEQLRVFLNIIPKEEGEVHYAVLDKRITFEKSANDDLWKNQEVWILKSWNFYDNCEVYILMLEDGTEFYILAERRYPLIKETLKRMMALRLIAESENDKVTNEFEFIKEQLENNKLFGYILQVIKMPKLKKHEGDDENTTNPPVVPPTQRAPHTLSTIKLPILKKGEFQSLLSQLEIHDAGVSTKDANKKFFLGLYLLPGPKVFESDVKGSTASSFSIQNVAFVSSDSTSSTNEDEPKAMVTIDGNGVDWTGHAEDDIKKYALMAFNSSNSGLDTEDYPQQTLKGKGIVDSRCSRHMTGNKAYLVEYHNFNGGATTSTPIETQKPLVKDEETADVDVTPKTSHLHAMKRILGYLKGQPKLGLWYPKESNFDLEAYSEGDYVGVNLDKKPQQEVVNFLAGDLFHSSAKSKQL</sequence>